<dbReference type="Gene3D" id="1.10.10.2840">
    <property type="entry name" value="PucR C-terminal helix-turn-helix domain"/>
    <property type="match status" value="1"/>
</dbReference>
<evidence type="ECO:0000259" key="3">
    <source>
        <dbReference type="Pfam" id="PF13556"/>
    </source>
</evidence>
<comment type="caution">
    <text evidence="5">The sequence shown here is derived from an EMBL/GenBank/DDBJ whole genome shotgun (WGS) entry which is preliminary data.</text>
</comment>
<organism evidence="5 6">
    <name type="scientific">Evansella vedderi</name>
    <dbReference type="NCBI Taxonomy" id="38282"/>
    <lineage>
        <taxon>Bacteria</taxon>
        <taxon>Bacillati</taxon>
        <taxon>Bacillota</taxon>
        <taxon>Bacilli</taxon>
        <taxon>Bacillales</taxon>
        <taxon>Bacillaceae</taxon>
        <taxon>Evansella</taxon>
    </lineage>
</organism>
<feature type="domain" description="Purine catabolism PurC-like" evidence="2">
    <location>
        <begin position="6"/>
        <end position="125"/>
    </location>
</feature>
<feature type="domain" description="PucR C-terminal helix-turn-helix" evidence="3">
    <location>
        <begin position="482"/>
        <end position="540"/>
    </location>
</feature>
<reference evidence="5 6" key="1">
    <citation type="submission" date="2023-07" db="EMBL/GenBank/DDBJ databases">
        <title>Genomic Encyclopedia of Type Strains, Phase IV (KMG-IV): sequencing the most valuable type-strain genomes for metagenomic binning, comparative biology and taxonomic classification.</title>
        <authorList>
            <person name="Goeker M."/>
        </authorList>
    </citation>
    <scope>NUCLEOTIDE SEQUENCE [LARGE SCALE GENOMIC DNA]</scope>
    <source>
        <strain evidence="5 6">DSM 9768</strain>
    </source>
</reference>
<keyword evidence="6" id="KW-1185">Reference proteome</keyword>
<feature type="domain" description="CdaR GGDEF-like" evidence="4">
    <location>
        <begin position="300"/>
        <end position="428"/>
    </location>
</feature>
<dbReference type="InterPro" id="IPR012914">
    <property type="entry name" value="PucR_dom"/>
</dbReference>
<proteinExistence type="inferred from homology"/>
<sequence length="552" mass="63297">MLTIYEALKLPALKGTKLLAGDRGVENSIKWVTTIEIIEDISRFHSGEFVVTTGFGLEKNENYRERLLKLIQLKVLSGMAIYTGFYLESIPPEIIQKADDEGLPLIEIPTTINFSTITKAIVEQIGNQQMHLLKNSLNVHKEMTKLALNNDGLDEVLWKVSNLMDASIFVFDDINQLQGSTNIHEEIEIRENKIFIEDKSFDLEKLFRTSNDGGTAIKAFPIKGFYCFCSPIKAESFMYGYLLAVQKKSIWTDMDDIFMDHVSTLVGIELVKKYAIEETRAGLQGELVEEIIKKEFLNQDNAIKRGKKLGFDLTKTHSVFYLKVFADDRPLKTSESLSQHLHYVVSQSLYRTNRQHILLPKFNSLTALIETNMREKSKEKDQLRLLAALIKDRWCKHFSEKLMIGIGNPYEQLDHLSLSAKEAENAVKYSPLLLKGSDIVHFDELGFYQVLLKMQEGGISLKGFYENYLGNLIQSTQHRTDLILTLETFLAHNCNLQQTSSSLYIHRHTLKYRLSQIEKRTGLSLQSPNDRLNLHLAILAYKFVQLQKQQDF</sequence>
<dbReference type="Proteomes" id="UP001230005">
    <property type="component" value="Unassembled WGS sequence"/>
</dbReference>
<dbReference type="EMBL" id="JAUSUG010000009">
    <property type="protein sequence ID" value="MDQ0255208.1"/>
    <property type="molecule type" value="Genomic_DNA"/>
</dbReference>
<dbReference type="Gene3D" id="3.30.450.40">
    <property type="match status" value="1"/>
</dbReference>
<dbReference type="InterPro" id="IPR042070">
    <property type="entry name" value="PucR_C-HTH_sf"/>
</dbReference>
<dbReference type="PANTHER" id="PTHR33744:SF1">
    <property type="entry name" value="DNA-BINDING TRANSCRIPTIONAL ACTIVATOR ADER"/>
    <property type="match status" value="1"/>
</dbReference>
<name>A0ABT9ZVE6_9BACI</name>
<dbReference type="InterPro" id="IPR025736">
    <property type="entry name" value="PucR_C-HTH_dom"/>
</dbReference>
<evidence type="ECO:0000259" key="2">
    <source>
        <dbReference type="Pfam" id="PF07905"/>
    </source>
</evidence>
<dbReference type="PANTHER" id="PTHR33744">
    <property type="entry name" value="CARBOHYDRATE DIACID REGULATOR"/>
    <property type="match status" value="1"/>
</dbReference>
<gene>
    <name evidence="5" type="ORF">J2S74_002590</name>
</gene>
<dbReference type="RefSeq" id="WP_307326152.1">
    <property type="nucleotide sequence ID" value="NZ_JAUSUG010000009.1"/>
</dbReference>
<evidence type="ECO:0000313" key="5">
    <source>
        <dbReference type="EMBL" id="MDQ0255208.1"/>
    </source>
</evidence>
<dbReference type="Pfam" id="PF17853">
    <property type="entry name" value="GGDEF_2"/>
    <property type="match status" value="1"/>
</dbReference>
<accession>A0ABT9ZVE6</accession>
<evidence type="ECO:0000313" key="6">
    <source>
        <dbReference type="Proteomes" id="UP001230005"/>
    </source>
</evidence>
<dbReference type="InterPro" id="IPR029016">
    <property type="entry name" value="GAF-like_dom_sf"/>
</dbReference>
<protein>
    <submittedName>
        <fullName evidence="5">Purine catabolism regulator</fullName>
    </submittedName>
</protein>
<dbReference type="InterPro" id="IPR041522">
    <property type="entry name" value="CdaR_GGDEF"/>
</dbReference>
<dbReference type="InterPro" id="IPR051448">
    <property type="entry name" value="CdaR-like_regulators"/>
</dbReference>
<evidence type="ECO:0000256" key="1">
    <source>
        <dbReference type="ARBA" id="ARBA00006754"/>
    </source>
</evidence>
<dbReference type="Pfam" id="PF07905">
    <property type="entry name" value="PucR"/>
    <property type="match status" value="1"/>
</dbReference>
<evidence type="ECO:0000259" key="4">
    <source>
        <dbReference type="Pfam" id="PF17853"/>
    </source>
</evidence>
<dbReference type="Pfam" id="PF13556">
    <property type="entry name" value="HTH_30"/>
    <property type="match status" value="1"/>
</dbReference>
<comment type="similarity">
    <text evidence="1">Belongs to the CdaR family.</text>
</comment>